<reference evidence="1" key="2">
    <citation type="journal article" date="2023" name="Proc. Natl. Acad. Sci. U.S.A.">
        <title>A global phylogenomic analysis of the shiitake genus Lentinula.</title>
        <authorList>
            <person name="Sierra-Patev S."/>
            <person name="Min B."/>
            <person name="Naranjo-Ortiz M."/>
            <person name="Looney B."/>
            <person name="Konkel Z."/>
            <person name="Slot J.C."/>
            <person name="Sakamoto Y."/>
            <person name="Steenwyk J.L."/>
            <person name="Rokas A."/>
            <person name="Carro J."/>
            <person name="Camarero S."/>
            <person name="Ferreira P."/>
            <person name="Molpeceres G."/>
            <person name="Ruiz-Duenas F.J."/>
            <person name="Serrano A."/>
            <person name="Henrissat B."/>
            <person name="Drula E."/>
            <person name="Hughes K.W."/>
            <person name="Mata J.L."/>
            <person name="Ishikawa N.K."/>
            <person name="Vargas-Isla R."/>
            <person name="Ushijima S."/>
            <person name="Smith C.A."/>
            <person name="Donoghue J."/>
            <person name="Ahrendt S."/>
            <person name="Andreopoulos W."/>
            <person name="He G."/>
            <person name="LaButti K."/>
            <person name="Lipzen A."/>
            <person name="Ng V."/>
            <person name="Riley R."/>
            <person name="Sandor L."/>
            <person name="Barry K."/>
            <person name="Martinez A.T."/>
            <person name="Xiao Y."/>
            <person name="Gibbons J.G."/>
            <person name="Terashima K."/>
            <person name="Grigoriev I.V."/>
            <person name="Hibbett D."/>
        </authorList>
    </citation>
    <scope>NUCLEOTIDE SEQUENCE</scope>
    <source>
        <strain evidence="1">Sp2 HRB7682 ss15</strain>
    </source>
</reference>
<accession>A0A9W9DZJ1</accession>
<proteinExistence type="predicted"/>
<organism evidence="1 2">
    <name type="scientific">Lentinula lateritia</name>
    <dbReference type="NCBI Taxonomy" id="40482"/>
    <lineage>
        <taxon>Eukaryota</taxon>
        <taxon>Fungi</taxon>
        <taxon>Dikarya</taxon>
        <taxon>Basidiomycota</taxon>
        <taxon>Agaricomycotina</taxon>
        <taxon>Agaricomycetes</taxon>
        <taxon>Agaricomycetidae</taxon>
        <taxon>Agaricales</taxon>
        <taxon>Marasmiineae</taxon>
        <taxon>Omphalotaceae</taxon>
        <taxon>Lentinula</taxon>
    </lineage>
</organism>
<name>A0A9W9DZJ1_9AGAR</name>
<comment type="caution">
    <text evidence="1">The sequence shown here is derived from an EMBL/GenBank/DDBJ whole genome shotgun (WGS) entry which is preliminary data.</text>
</comment>
<protein>
    <submittedName>
        <fullName evidence="1">Uncharacterized protein</fullName>
    </submittedName>
</protein>
<sequence>MPFAQVGHHQVARLAPTVLLPALMQRLPTVPQVHLLLDLPTAHLLQAPLLPALILPRQLTPRLLPVLALPPLPAQRLTRDPLRPLVQRPIPGPRHLPLEMQLTPGLHRPRLPARLQLTRDPLRLPVPQLIPVPLRLPDLPQQLAHQL</sequence>
<dbReference type="EMBL" id="JANVFS010000004">
    <property type="protein sequence ID" value="KAJ4492741.1"/>
    <property type="molecule type" value="Genomic_DNA"/>
</dbReference>
<dbReference type="Proteomes" id="UP001150238">
    <property type="component" value="Unassembled WGS sequence"/>
</dbReference>
<dbReference type="AlphaFoldDB" id="A0A9W9DZJ1"/>
<reference evidence="1" key="1">
    <citation type="submission" date="2022-08" db="EMBL/GenBank/DDBJ databases">
        <authorList>
            <consortium name="DOE Joint Genome Institute"/>
            <person name="Min B."/>
            <person name="Riley R."/>
            <person name="Sierra-Patev S."/>
            <person name="Naranjo-Ortiz M."/>
            <person name="Looney B."/>
            <person name="Konkel Z."/>
            <person name="Slot J.C."/>
            <person name="Sakamoto Y."/>
            <person name="Steenwyk J.L."/>
            <person name="Rokas A."/>
            <person name="Carro J."/>
            <person name="Camarero S."/>
            <person name="Ferreira P."/>
            <person name="Molpeceres G."/>
            <person name="Ruiz-Duenas F.J."/>
            <person name="Serrano A."/>
            <person name="Henrissat B."/>
            <person name="Drula E."/>
            <person name="Hughes K.W."/>
            <person name="Mata J.L."/>
            <person name="Ishikawa N.K."/>
            <person name="Vargas-Isla R."/>
            <person name="Ushijima S."/>
            <person name="Smith C.A."/>
            <person name="Ahrendt S."/>
            <person name="Andreopoulos W."/>
            <person name="He G."/>
            <person name="Labutti K."/>
            <person name="Lipzen A."/>
            <person name="Ng V."/>
            <person name="Sandor L."/>
            <person name="Barry K."/>
            <person name="Martinez A.T."/>
            <person name="Xiao Y."/>
            <person name="Gibbons J.G."/>
            <person name="Terashima K."/>
            <person name="Hibbett D.S."/>
            <person name="Grigoriev I.V."/>
        </authorList>
    </citation>
    <scope>NUCLEOTIDE SEQUENCE</scope>
    <source>
        <strain evidence="1">Sp2 HRB7682 ss15</strain>
    </source>
</reference>
<gene>
    <name evidence="1" type="ORF">C8J55DRAFT_213388</name>
</gene>
<evidence type="ECO:0000313" key="1">
    <source>
        <dbReference type="EMBL" id="KAJ4492741.1"/>
    </source>
</evidence>
<evidence type="ECO:0000313" key="2">
    <source>
        <dbReference type="Proteomes" id="UP001150238"/>
    </source>
</evidence>